<dbReference type="InterPro" id="IPR051791">
    <property type="entry name" value="Pra-immunoreactive"/>
</dbReference>
<reference evidence="8" key="1">
    <citation type="submission" date="2016-10" db="EMBL/GenBank/DDBJ databases">
        <title>Sequence of Gallionella enrichment culture.</title>
        <authorList>
            <person name="Poehlein A."/>
            <person name="Muehling M."/>
            <person name="Daniel R."/>
        </authorList>
    </citation>
    <scope>NUCLEOTIDE SEQUENCE</scope>
</reference>
<evidence type="ECO:0000256" key="4">
    <source>
        <dbReference type="ARBA" id="ARBA00022989"/>
    </source>
</evidence>
<evidence type="ECO:0000256" key="5">
    <source>
        <dbReference type="ARBA" id="ARBA00023136"/>
    </source>
</evidence>
<dbReference type="InterPro" id="IPR016795">
    <property type="entry name" value="UCP021697"/>
</dbReference>
<feature type="region of interest" description="Disordered" evidence="6">
    <location>
        <begin position="1"/>
        <end position="33"/>
    </location>
</feature>
<evidence type="ECO:0000256" key="3">
    <source>
        <dbReference type="ARBA" id="ARBA00022692"/>
    </source>
</evidence>
<organism evidence="8">
    <name type="scientific">mine drainage metagenome</name>
    <dbReference type="NCBI Taxonomy" id="410659"/>
    <lineage>
        <taxon>unclassified sequences</taxon>
        <taxon>metagenomes</taxon>
        <taxon>ecological metagenomes</taxon>
    </lineage>
</organism>
<comment type="subcellular location">
    <subcellularLocation>
        <location evidence="1">Cell membrane</location>
        <topology evidence="1">Multi-pass membrane protein</topology>
    </subcellularLocation>
</comment>
<dbReference type="InterPro" id="IPR010432">
    <property type="entry name" value="RDD"/>
</dbReference>
<evidence type="ECO:0000256" key="2">
    <source>
        <dbReference type="ARBA" id="ARBA00022475"/>
    </source>
</evidence>
<dbReference type="PANTHER" id="PTHR36115:SF6">
    <property type="entry name" value="PROLINE-RICH ANTIGEN HOMOLOG"/>
    <property type="match status" value="1"/>
</dbReference>
<evidence type="ECO:0000259" key="7">
    <source>
        <dbReference type="Pfam" id="PF06271"/>
    </source>
</evidence>
<dbReference type="Pfam" id="PF06271">
    <property type="entry name" value="RDD"/>
    <property type="match status" value="1"/>
</dbReference>
<evidence type="ECO:0000313" key="8">
    <source>
        <dbReference type="EMBL" id="OIQ94707.1"/>
    </source>
</evidence>
<proteinExistence type="predicted"/>
<name>A0A1J5RYW8_9ZZZZ</name>
<dbReference type="EMBL" id="MLJW01000181">
    <property type="protein sequence ID" value="OIQ94707.1"/>
    <property type="molecule type" value="Genomic_DNA"/>
</dbReference>
<gene>
    <name evidence="8" type="ORF">GALL_233650</name>
</gene>
<keyword evidence="4" id="KW-1133">Transmembrane helix</keyword>
<keyword evidence="5" id="KW-0472">Membrane</keyword>
<protein>
    <submittedName>
        <fullName evidence="8">RDD family protein</fullName>
    </submittedName>
</protein>
<keyword evidence="3" id="KW-0812">Transmembrane</keyword>
<dbReference type="GO" id="GO:0005886">
    <property type="term" value="C:plasma membrane"/>
    <property type="evidence" value="ECO:0007669"/>
    <property type="project" value="UniProtKB-SubCell"/>
</dbReference>
<evidence type="ECO:0000256" key="1">
    <source>
        <dbReference type="ARBA" id="ARBA00004651"/>
    </source>
</evidence>
<feature type="domain" description="RDD" evidence="7">
    <location>
        <begin position="68"/>
        <end position="138"/>
    </location>
</feature>
<comment type="caution">
    <text evidence="8">The sequence shown here is derived from an EMBL/GenBank/DDBJ whole genome shotgun (WGS) entry which is preliminary data.</text>
</comment>
<evidence type="ECO:0000256" key="6">
    <source>
        <dbReference type="SAM" id="MobiDB-lite"/>
    </source>
</evidence>
<dbReference type="PIRSF" id="PIRSF021697">
    <property type="entry name" value="UCP021697"/>
    <property type="match status" value="1"/>
</dbReference>
<dbReference type="AlphaFoldDB" id="A0A1J5RYW8"/>
<sequence length="144" mass="14905">MAAREDMGSWLEGGPNRDSATRGSRLGLPEDGSGSLAPVGRRVVALFVDWALCTLIASAFLRGQALGPVEVLGAEYVVLVGTAGATIGHRLLGLVVRTADGAPAGPVRALVRTVLLCLVIPAVVWDADGRGMHDRAAGTVIVRR</sequence>
<accession>A0A1J5RYW8</accession>
<dbReference type="PANTHER" id="PTHR36115">
    <property type="entry name" value="PROLINE-RICH ANTIGEN HOMOLOG-RELATED"/>
    <property type="match status" value="1"/>
</dbReference>
<keyword evidence="2" id="KW-1003">Cell membrane</keyword>